<organism evidence="1 2">
    <name type="scientific">Agrococcus jejuensis</name>
    <dbReference type="NCBI Taxonomy" id="399736"/>
    <lineage>
        <taxon>Bacteria</taxon>
        <taxon>Bacillati</taxon>
        <taxon>Actinomycetota</taxon>
        <taxon>Actinomycetes</taxon>
        <taxon>Micrococcales</taxon>
        <taxon>Microbacteriaceae</taxon>
        <taxon>Agrococcus</taxon>
    </lineage>
</organism>
<evidence type="ECO:0000313" key="2">
    <source>
        <dbReference type="Proteomes" id="UP000198822"/>
    </source>
</evidence>
<evidence type="ECO:0000313" key="1">
    <source>
        <dbReference type="EMBL" id="SDH96450.1"/>
    </source>
</evidence>
<accession>A0A1G8GQ89</accession>
<protein>
    <submittedName>
        <fullName evidence="1">Uncharacterized protein</fullName>
    </submittedName>
</protein>
<dbReference type="AlphaFoldDB" id="A0A1G8GQ89"/>
<dbReference type="STRING" id="399736.SAMN04489720_3022"/>
<reference evidence="2" key="1">
    <citation type="submission" date="2016-10" db="EMBL/GenBank/DDBJ databases">
        <authorList>
            <person name="Varghese N."/>
            <person name="Submissions S."/>
        </authorList>
    </citation>
    <scope>NUCLEOTIDE SEQUENCE [LARGE SCALE GENOMIC DNA]</scope>
    <source>
        <strain evidence="2">DSM 22002</strain>
    </source>
</reference>
<name>A0A1G8GQ89_9MICO</name>
<dbReference type="Proteomes" id="UP000198822">
    <property type="component" value="Chromosome I"/>
</dbReference>
<keyword evidence="2" id="KW-1185">Reference proteome</keyword>
<dbReference type="EMBL" id="LT629695">
    <property type="protein sequence ID" value="SDH96450.1"/>
    <property type="molecule type" value="Genomic_DNA"/>
</dbReference>
<gene>
    <name evidence="1" type="ORF">SAMN04489720_3022</name>
</gene>
<proteinExistence type="predicted"/>
<sequence length="193" mass="20884">MRSLVPDPTNPWPHDMVLRSARAEPQVLATLAVAEAWRIDLGIPALVPAPIGVVVGDRPLDAAPRALTAWRDALVPTRLPGVEMPYGVRGLGIGDDRLRALGVDVDALHRWTASMPAERDDVPLDEQPERRDIPSTVLAWEAGLVDVLTFPLGGGWAARADSTLLVDETTRRDPARYVDVLLAFAGDALPRIS</sequence>